<evidence type="ECO:0000313" key="10">
    <source>
        <dbReference type="EMBL" id="CAF0942939.1"/>
    </source>
</evidence>
<evidence type="ECO:0000259" key="9">
    <source>
        <dbReference type="PROSITE" id="PS50056"/>
    </source>
</evidence>
<dbReference type="EC" id="3.1.3.48" evidence="1"/>
<evidence type="ECO:0000259" key="8">
    <source>
        <dbReference type="PROSITE" id="PS50055"/>
    </source>
</evidence>
<sequence length="1486" mass="174086">MLCVKGLQIKILILLSTSILFNSSYEFNNNTFFDLNTTEITFFEFETTNETYSTTQNFQFSTESSSEVTFITSPNEENTTNFTEIPNETTFPNTDTDTTEIFDPTTEETFSQITTQENIDITTEQIQTTYEPIPPICYLNITGISSTDTSVTLTYNSDLAEHLSCFLNGTDLIIQKNLNESFIDNEIICSDLEPIHEYNLVFLVDCDVFSDYLVVETKYEILNCSDESNTNDSNDISFVCQALECFDCFVVFELFDVENNRYELTEVSAKDPIIFEHKFTPLNCSWYELKAYIVRQGFNQSESLILKENIYIFPKDIDFSVKIDFELNNLMITMKNNWINCKSTTAYKKISIPINCSSSELGSVYEKNSTVLNSLNLNDIISNISILYSTNYTIEVKIEKSYMNYSDRVEKTITFETDGFLVEIFVPNSTTDSIEFKYSEPRNCSYFEIYCEGYFNKTAVLDTQKRTGYCDNLISNQEYQIVALTRNQSGFLKDVERIFTKVLPVELILFEQKNDLNFSYQFDCKGNFDSYEILYSLHNQSYFKSKVKVVENCTSFFKNVAFQYQQEMLFGTKYDFKIRSYGCQGKCENDSNIIEKSIRLDDFNISSRYFTSTNNSLSLELPSSFLPRLNYTEISILCTYRTYRKKNLCNYDDIMCTCNNLNNSNTLYEIFLLNEKDGFTPVQNRVGQFYTKPNPVIFNNIAFVGLQARISFNTKETEVQHQICFKPSNKLEICSEIQKNDTGFFFDGTGKEGFYFGEKYDFLIKTLGCGNYSCPVESESKNIQIGLDKVKLLSTHPISSYQTNINLTFPINLLPNPNFDSISIKCNYSRGERIRECTNNTDYFTCNCNLLNESSPYMVTILTNKRELDSQGFTFPSRIVTKPPPLICGKNNSNENFLTVDCSIIQAKKEYLKKINLILRENKQITIKQITCSMDEDFTCTRIDKDGLFKFEYTFQDLKPATEYQIECQSFSNINEIYTSTFFDLKTDLDFPIFQDLTRVNRRLKLEFEKPKSQDYTIRFELKEKRNKNFVFYDEFLYSPKTPRKLNNTIDSIIFNEAISSKFKTTYKVEGEINKNGYQRRIINFDFEYTVPFPDFAIALIVIGGVFLIISPIFTVYYYRYRKQRKSQRKTLYKPSELRKILQDWDQHQNADLLNEWERLANESSEIAANEKFELCGNEARNIDKNRYGDILPYKHSRVRLQTFDDDDYDGSEYQSTNQSSQSNYFNDDYINASYIPGLKSNIQYIACQAPIKKTIGDFWKMVWERYIGVIIMLANVYEDQRGQMRKKCDVYWPNVINEKKEYGPVSIRLVSKIEEDEYIIRKIVVEVDKIKQKVRHYHFKLWPDQNRPAKQDLYNFMKIVDQQYEESDNKGPVIVHCSAGIGRTGTYLAIEYLAEQLRAKKKIDIYQRVLEMRKYRPKMVQNPIQYRFIYEMLEFIYQRETYPDRTDNDYTPKLSGRQIKYTKKSKRKNDDDDDNLDAIEMNYRD</sequence>
<feature type="chain" id="PRO_5032819086" description="protein-tyrosine-phosphatase" evidence="7">
    <location>
        <begin position="25"/>
        <end position="1486"/>
    </location>
</feature>
<dbReference type="InterPro" id="IPR003595">
    <property type="entry name" value="Tyr_Pase_cat"/>
</dbReference>
<comment type="caution">
    <text evidence="10">The sequence shown here is derived from an EMBL/GenBank/DDBJ whole genome shotgun (WGS) entry which is preliminary data.</text>
</comment>
<keyword evidence="6" id="KW-0812">Transmembrane</keyword>
<dbReference type="GO" id="GO:0004725">
    <property type="term" value="F:protein tyrosine phosphatase activity"/>
    <property type="evidence" value="ECO:0007669"/>
    <property type="project" value="UniProtKB-EC"/>
</dbReference>
<gene>
    <name evidence="10" type="ORF">OXX778_LOCUS13523</name>
</gene>
<feature type="domain" description="Tyrosine-protein phosphatase" evidence="8">
    <location>
        <begin position="1153"/>
        <end position="1437"/>
    </location>
</feature>
<organism evidence="10 11">
    <name type="scientific">Brachionus calyciflorus</name>
    <dbReference type="NCBI Taxonomy" id="104777"/>
    <lineage>
        <taxon>Eukaryota</taxon>
        <taxon>Metazoa</taxon>
        <taxon>Spiralia</taxon>
        <taxon>Gnathifera</taxon>
        <taxon>Rotifera</taxon>
        <taxon>Eurotatoria</taxon>
        <taxon>Monogononta</taxon>
        <taxon>Pseudotrocha</taxon>
        <taxon>Ploima</taxon>
        <taxon>Brachionidae</taxon>
        <taxon>Brachionus</taxon>
    </lineage>
</organism>
<dbReference type="CDD" id="cd00047">
    <property type="entry name" value="PTPc"/>
    <property type="match status" value="1"/>
</dbReference>
<evidence type="ECO:0000313" key="11">
    <source>
        <dbReference type="Proteomes" id="UP000663879"/>
    </source>
</evidence>
<dbReference type="InterPro" id="IPR050348">
    <property type="entry name" value="Protein-Tyr_Phosphatase"/>
</dbReference>
<evidence type="ECO:0000256" key="7">
    <source>
        <dbReference type="SAM" id="SignalP"/>
    </source>
</evidence>
<keyword evidence="2" id="KW-0378">Hydrolase</keyword>
<keyword evidence="3" id="KW-0904">Protein phosphatase</keyword>
<feature type="signal peptide" evidence="7">
    <location>
        <begin position="1"/>
        <end position="24"/>
    </location>
</feature>
<dbReference type="SMART" id="SM00404">
    <property type="entry name" value="PTPc_motif"/>
    <property type="match status" value="1"/>
</dbReference>
<dbReference type="FunFam" id="3.90.190.10:FF:000102">
    <property type="entry name" value="Receptor-type tyrosine-protein phosphatase"/>
    <property type="match status" value="1"/>
</dbReference>
<keyword evidence="6" id="KW-0472">Membrane</keyword>
<dbReference type="PROSITE" id="PS50056">
    <property type="entry name" value="TYR_PHOSPHATASE_2"/>
    <property type="match status" value="1"/>
</dbReference>
<dbReference type="Gene3D" id="3.90.190.10">
    <property type="entry name" value="Protein tyrosine phosphatase superfamily"/>
    <property type="match status" value="1"/>
</dbReference>
<evidence type="ECO:0000256" key="2">
    <source>
        <dbReference type="ARBA" id="ARBA00022801"/>
    </source>
</evidence>
<keyword evidence="6" id="KW-1133">Transmembrane helix</keyword>
<accession>A0A814CJ97</accession>
<feature type="domain" description="Tyrosine specific protein phosphatases" evidence="9">
    <location>
        <begin position="1355"/>
        <end position="1428"/>
    </location>
</feature>
<evidence type="ECO:0000256" key="5">
    <source>
        <dbReference type="SAM" id="MobiDB-lite"/>
    </source>
</evidence>
<keyword evidence="11" id="KW-1185">Reference proteome</keyword>
<dbReference type="PROSITE" id="PS00383">
    <property type="entry name" value="TYR_PHOSPHATASE_1"/>
    <property type="match status" value="1"/>
</dbReference>
<dbReference type="InterPro" id="IPR000242">
    <property type="entry name" value="PTP_cat"/>
</dbReference>
<dbReference type="InterPro" id="IPR016130">
    <property type="entry name" value="Tyr_Pase_AS"/>
</dbReference>
<dbReference type="InterPro" id="IPR029021">
    <property type="entry name" value="Prot-tyrosine_phosphatase-like"/>
</dbReference>
<evidence type="ECO:0000256" key="3">
    <source>
        <dbReference type="ARBA" id="ARBA00022912"/>
    </source>
</evidence>
<dbReference type="PANTHER" id="PTHR19134">
    <property type="entry name" value="RECEPTOR-TYPE TYROSINE-PROTEIN PHOSPHATASE"/>
    <property type="match status" value="1"/>
</dbReference>
<dbReference type="EMBL" id="CAJNOC010002614">
    <property type="protein sequence ID" value="CAF0942939.1"/>
    <property type="molecule type" value="Genomic_DNA"/>
</dbReference>
<dbReference type="InterPro" id="IPR000387">
    <property type="entry name" value="Tyr_Pase_dom"/>
</dbReference>
<feature type="region of interest" description="Disordered" evidence="5">
    <location>
        <begin position="1447"/>
        <end position="1486"/>
    </location>
</feature>
<dbReference type="Proteomes" id="UP000663879">
    <property type="component" value="Unassembled WGS sequence"/>
</dbReference>
<name>A0A814CJ97_9BILA</name>
<proteinExistence type="predicted"/>
<reference evidence="10" key="1">
    <citation type="submission" date="2021-02" db="EMBL/GenBank/DDBJ databases">
        <authorList>
            <person name="Nowell W R."/>
        </authorList>
    </citation>
    <scope>NUCLEOTIDE SEQUENCE</scope>
    <source>
        <strain evidence="10">Ploen Becks lab</strain>
    </source>
</reference>
<dbReference type="OrthoDB" id="10253954at2759"/>
<dbReference type="SMART" id="SM00194">
    <property type="entry name" value="PTPc"/>
    <property type="match status" value="1"/>
</dbReference>
<protein>
    <recommendedName>
        <fullName evidence="1">protein-tyrosine-phosphatase</fullName>
        <ecNumber evidence="1">3.1.3.48</ecNumber>
    </recommendedName>
</protein>
<dbReference type="PRINTS" id="PR00700">
    <property type="entry name" value="PRTYPHPHTASE"/>
</dbReference>
<evidence type="ECO:0000256" key="6">
    <source>
        <dbReference type="SAM" id="Phobius"/>
    </source>
</evidence>
<dbReference type="Pfam" id="PF00102">
    <property type="entry name" value="Y_phosphatase"/>
    <property type="match status" value="1"/>
</dbReference>
<evidence type="ECO:0000256" key="4">
    <source>
        <dbReference type="ARBA" id="ARBA00051722"/>
    </source>
</evidence>
<dbReference type="PROSITE" id="PS50055">
    <property type="entry name" value="TYR_PHOSPHATASE_PTP"/>
    <property type="match status" value="1"/>
</dbReference>
<comment type="catalytic activity">
    <reaction evidence="4">
        <text>O-phospho-L-tyrosyl-[protein] + H2O = L-tyrosyl-[protein] + phosphate</text>
        <dbReference type="Rhea" id="RHEA:10684"/>
        <dbReference type="Rhea" id="RHEA-COMP:10136"/>
        <dbReference type="Rhea" id="RHEA-COMP:20101"/>
        <dbReference type="ChEBI" id="CHEBI:15377"/>
        <dbReference type="ChEBI" id="CHEBI:43474"/>
        <dbReference type="ChEBI" id="CHEBI:46858"/>
        <dbReference type="ChEBI" id="CHEBI:61978"/>
        <dbReference type="EC" id="3.1.3.48"/>
    </reaction>
</comment>
<feature type="transmembrane region" description="Helical" evidence="6">
    <location>
        <begin position="1096"/>
        <end position="1119"/>
    </location>
</feature>
<keyword evidence="7" id="KW-0732">Signal</keyword>
<evidence type="ECO:0000256" key="1">
    <source>
        <dbReference type="ARBA" id="ARBA00013064"/>
    </source>
</evidence>
<dbReference type="SUPFAM" id="SSF52799">
    <property type="entry name" value="(Phosphotyrosine protein) phosphatases II"/>
    <property type="match status" value="1"/>
</dbReference>
<dbReference type="PANTHER" id="PTHR19134:SF449">
    <property type="entry name" value="TYROSINE-PROTEIN PHOSPHATASE 1"/>
    <property type="match status" value="1"/>
</dbReference>